<dbReference type="RefSeq" id="WP_187150750.1">
    <property type="nucleotide sequence ID" value="NZ_LWUJ01000018.1"/>
</dbReference>
<organism evidence="2 3">
    <name type="scientific">Candidatus Mycoplasma haematobovis</name>
    <dbReference type="NCBI Taxonomy" id="432608"/>
    <lineage>
        <taxon>Bacteria</taxon>
        <taxon>Bacillati</taxon>
        <taxon>Mycoplasmatota</taxon>
        <taxon>Mollicutes</taxon>
        <taxon>Mycoplasmataceae</taxon>
        <taxon>Mycoplasma</taxon>
    </lineage>
</organism>
<dbReference type="AlphaFoldDB" id="A0A1A9QDE5"/>
<sequence length="143" mass="16775">MENQEVIENKVTEASVEKSNNDEALKNIIEQQQQLIDQLTKQQELSKKVNDQLNETLNQRLKQDEEKSKDPYGWMEDAIGKNFEYQAKFNVNDNQDSFKGSEQLGSWYMKYLKDQGFTNEEVYSRLNRMFEGLKTGIQAHESL</sequence>
<keyword evidence="1" id="KW-0175">Coiled coil</keyword>
<gene>
    <name evidence="2" type="ORF">A6V39_05570</name>
</gene>
<dbReference type="EMBL" id="LWUJ01000018">
    <property type="protein sequence ID" value="OAL09719.1"/>
    <property type="molecule type" value="Genomic_DNA"/>
</dbReference>
<accession>A0A1A9QDE5</accession>
<reference evidence="3" key="1">
    <citation type="submission" date="2016-04" db="EMBL/GenBank/DDBJ databases">
        <authorList>
            <person name="Quiroz-Castaneda R.E."/>
            <person name="Martinez-Ocampo F."/>
        </authorList>
    </citation>
    <scope>NUCLEOTIDE SEQUENCE [LARGE SCALE GENOMIC DNA]</scope>
    <source>
        <strain evidence="3">INIFAP01</strain>
    </source>
</reference>
<dbReference type="STRING" id="432608.A6V39_05570"/>
<keyword evidence="3" id="KW-1185">Reference proteome</keyword>
<protein>
    <submittedName>
        <fullName evidence="2">Uncharacterized protein</fullName>
    </submittedName>
</protein>
<evidence type="ECO:0000313" key="3">
    <source>
        <dbReference type="Proteomes" id="UP000077623"/>
    </source>
</evidence>
<dbReference type="Proteomes" id="UP000077623">
    <property type="component" value="Unassembled WGS sequence"/>
</dbReference>
<proteinExistence type="predicted"/>
<comment type="caution">
    <text evidence="2">The sequence shown here is derived from an EMBL/GenBank/DDBJ whole genome shotgun (WGS) entry which is preliminary data.</text>
</comment>
<name>A0A1A9QDE5_9MOLU</name>
<feature type="coiled-coil region" evidence="1">
    <location>
        <begin position="22"/>
        <end position="56"/>
    </location>
</feature>
<evidence type="ECO:0000313" key="2">
    <source>
        <dbReference type="EMBL" id="OAL09719.1"/>
    </source>
</evidence>
<evidence type="ECO:0000256" key="1">
    <source>
        <dbReference type="SAM" id="Coils"/>
    </source>
</evidence>